<dbReference type="PANTHER" id="PTHR10073:SF12">
    <property type="entry name" value="DNA MISMATCH REPAIR PROTEIN MLH1"/>
    <property type="match status" value="1"/>
</dbReference>
<dbReference type="Gene3D" id="3.30.1370.100">
    <property type="entry name" value="MutL, C-terminal domain, regulatory subdomain"/>
    <property type="match status" value="1"/>
</dbReference>
<dbReference type="InterPro" id="IPR013507">
    <property type="entry name" value="DNA_mismatch_S5_2-like"/>
</dbReference>
<dbReference type="InterPro" id="IPR036890">
    <property type="entry name" value="HATPase_C_sf"/>
</dbReference>
<dbReference type="InterPro" id="IPR042120">
    <property type="entry name" value="MutL_C_dimsub"/>
</dbReference>
<keyword evidence="7" id="KW-0540">Nuclease</keyword>
<dbReference type="Gene3D" id="3.30.565.10">
    <property type="entry name" value="Histidine kinase-like ATPase, C-terminal domain"/>
    <property type="match status" value="1"/>
</dbReference>
<dbReference type="Gene3D" id="3.30.230.10">
    <property type="match status" value="1"/>
</dbReference>
<dbReference type="Proteomes" id="UP001333102">
    <property type="component" value="Chromosome"/>
</dbReference>
<dbReference type="SUPFAM" id="SSF55874">
    <property type="entry name" value="ATPase domain of HSP90 chaperone/DNA topoisomerase II/histidine kinase"/>
    <property type="match status" value="1"/>
</dbReference>
<dbReference type="NCBIfam" id="TIGR00585">
    <property type="entry name" value="mutl"/>
    <property type="match status" value="1"/>
</dbReference>
<keyword evidence="2 4" id="KW-0227">DNA damage</keyword>
<keyword evidence="7" id="KW-0255">Endonuclease</keyword>
<evidence type="ECO:0000259" key="5">
    <source>
        <dbReference type="SMART" id="SM00853"/>
    </source>
</evidence>
<gene>
    <name evidence="4 7" type="primary">mutL</name>
    <name evidence="7" type="ORF">VLY81_07375</name>
</gene>
<dbReference type="InterPro" id="IPR014721">
    <property type="entry name" value="Ribsml_uS5_D2-typ_fold_subgr"/>
</dbReference>
<keyword evidence="8" id="KW-1185">Reference proteome</keyword>
<dbReference type="CDD" id="cd00782">
    <property type="entry name" value="MutL_Trans"/>
    <property type="match status" value="1"/>
</dbReference>
<evidence type="ECO:0000256" key="1">
    <source>
        <dbReference type="ARBA" id="ARBA00006082"/>
    </source>
</evidence>
<keyword evidence="7" id="KW-0378">Hydrolase</keyword>
<dbReference type="GO" id="GO:0004519">
    <property type="term" value="F:endonuclease activity"/>
    <property type="evidence" value="ECO:0007669"/>
    <property type="project" value="UniProtKB-KW"/>
</dbReference>
<dbReference type="InterPro" id="IPR037198">
    <property type="entry name" value="MutL_C_sf"/>
</dbReference>
<dbReference type="SUPFAM" id="SSF118116">
    <property type="entry name" value="DNA mismatch repair protein MutL"/>
    <property type="match status" value="1"/>
</dbReference>
<evidence type="ECO:0000256" key="2">
    <source>
        <dbReference type="ARBA" id="ARBA00022763"/>
    </source>
</evidence>
<dbReference type="SMART" id="SM00853">
    <property type="entry name" value="MutL_C"/>
    <property type="match status" value="1"/>
</dbReference>
<dbReference type="InterPro" id="IPR014790">
    <property type="entry name" value="MutL_C"/>
</dbReference>
<dbReference type="CDD" id="cd16926">
    <property type="entry name" value="HATPase_MutL-MLH-PMS-like"/>
    <property type="match status" value="1"/>
</dbReference>
<dbReference type="InterPro" id="IPR002099">
    <property type="entry name" value="MutL/Mlh/PMS"/>
</dbReference>
<feature type="domain" description="DNA mismatch repair protein S5" evidence="6">
    <location>
        <begin position="208"/>
        <end position="326"/>
    </location>
</feature>
<dbReference type="SUPFAM" id="SSF54211">
    <property type="entry name" value="Ribosomal protein S5 domain 2-like"/>
    <property type="match status" value="1"/>
</dbReference>
<proteinExistence type="inferred from homology"/>
<dbReference type="EMBL" id="CP141614">
    <property type="protein sequence ID" value="WRP13278.1"/>
    <property type="molecule type" value="Genomic_DNA"/>
</dbReference>
<evidence type="ECO:0000256" key="3">
    <source>
        <dbReference type="ARBA" id="ARBA00023204"/>
    </source>
</evidence>
<dbReference type="InterPro" id="IPR020568">
    <property type="entry name" value="Ribosomal_Su5_D2-typ_SF"/>
</dbReference>
<comment type="function">
    <text evidence="4">This protein is involved in the repair of mismatches in DNA. It is required for dam-dependent methyl-directed DNA mismatch repair. May act as a 'molecular matchmaker', a protein that promotes the formation of a stable complex between two or more DNA-binding proteins in an ATP-dependent manner without itself being part of a final effector complex.</text>
</comment>
<dbReference type="Pfam" id="PF13589">
    <property type="entry name" value="HATPase_c_3"/>
    <property type="match status" value="1"/>
</dbReference>
<dbReference type="Gene3D" id="3.30.1540.20">
    <property type="entry name" value="MutL, C-terminal domain, dimerisation subdomain"/>
    <property type="match status" value="1"/>
</dbReference>
<organism evidence="7 8">
    <name type="scientific">Geochorda subterranea</name>
    <dbReference type="NCBI Taxonomy" id="3109564"/>
    <lineage>
        <taxon>Bacteria</taxon>
        <taxon>Bacillati</taxon>
        <taxon>Bacillota</taxon>
        <taxon>Limnochordia</taxon>
        <taxon>Limnochordales</taxon>
        <taxon>Geochordaceae</taxon>
        <taxon>Geochorda</taxon>
    </lineage>
</organism>
<reference evidence="8" key="1">
    <citation type="submission" date="2023-12" db="EMBL/GenBank/DDBJ databases">
        <title>Novel isolates from deep terrestrial aquifers shed light on the physiology and ecology of the class Limnochordia.</title>
        <authorList>
            <person name="Karnachuk O.V."/>
            <person name="Lukina A.P."/>
            <person name="Avakyan M.R."/>
            <person name="Kadnikov V."/>
            <person name="Begmatov S."/>
            <person name="Beletsky A.V."/>
            <person name="Mardanov A.V."/>
            <person name="Ravin N.V."/>
        </authorList>
    </citation>
    <scope>NUCLEOTIDE SEQUENCE [LARGE SCALE GENOMIC DNA]</scope>
    <source>
        <strain evidence="8">LN</strain>
    </source>
</reference>
<dbReference type="RefSeq" id="WP_324667523.1">
    <property type="nucleotide sequence ID" value="NZ_CP141614.1"/>
</dbReference>
<sequence length="598" mass="64205">MGKIALLAEDVVDHIAAGEVVERPASALKELLENALDAGARRIRVDIGEDGTHLMVSDDGEGMDPDDAAICVLRHATSKLRRREDLASVATLGFRGEALAAIAAVSELEILTRPPGRAEGFRIRLAGGERLSAGPAAAPEGTTVWVRRLFFNTPARRRYLKSPAAERRACLETAARIALARPSVALEVAVAGQPRWVTPGDGDLRAAAGAVMGAREAQALLPVQGARGPARVWGLVSPPDLSRPTREHLWIFVNGRWVQDRTVSAAVVRAYESRLAKGRFPVAFLHLEMDPAWVDVNVHPAKLFVRFRDERLLFGLVASAVERALASAPTFALSPSVKPGDAPATKAWREGVAEGARSSRDPGAGVPVASEAQAPLWGAVRQGEGLGEQLRRLQVLGQLRDTYIVTRHPAGLLIVDQHVAHERMLYERLLAARRGSVAPAQALLHPLTVELGSTAAETLGAALPWLASLGVEMEPFGPRHYLVRSVPAVPGIARAISATEMAALLEELAARMLEGPEGMPAGDDTAPLAPWEERLLKHLACRSAVKAGTPLPLAVMEHLVRHLAETDNPYTCPHGRPVAVMVSVEELDRRFGRRTPLA</sequence>
<dbReference type="InterPro" id="IPR014762">
    <property type="entry name" value="DNA_mismatch_repair_CS"/>
</dbReference>
<dbReference type="InterPro" id="IPR042121">
    <property type="entry name" value="MutL_C_regsub"/>
</dbReference>
<dbReference type="HAMAP" id="MF_00149">
    <property type="entry name" value="DNA_mis_repair"/>
    <property type="match status" value="1"/>
</dbReference>
<evidence type="ECO:0000313" key="7">
    <source>
        <dbReference type="EMBL" id="WRP13278.1"/>
    </source>
</evidence>
<evidence type="ECO:0000256" key="4">
    <source>
        <dbReference type="HAMAP-Rule" id="MF_00149"/>
    </source>
</evidence>
<keyword evidence="3 4" id="KW-0234">DNA repair</keyword>
<evidence type="ECO:0000259" key="6">
    <source>
        <dbReference type="SMART" id="SM01340"/>
    </source>
</evidence>
<feature type="domain" description="MutL C-terminal dimerisation" evidence="5">
    <location>
        <begin position="395"/>
        <end position="551"/>
    </location>
</feature>
<dbReference type="Pfam" id="PF08676">
    <property type="entry name" value="MutL_C"/>
    <property type="match status" value="1"/>
</dbReference>
<accession>A0ABZ1BKZ5</accession>
<protein>
    <recommendedName>
        <fullName evidence="4">DNA mismatch repair protein MutL</fullName>
    </recommendedName>
</protein>
<dbReference type="InterPro" id="IPR038973">
    <property type="entry name" value="MutL/Mlh/Pms-like"/>
</dbReference>
<dbReference type="Pfam" id="PF01119">
    <property type="entry name" value="DNA_mis_repair"/>
    <property type="match status" value="1"/>
</dbReference>
<dbReference type="PANTHER" id="PTHR10073">
    <property type="entry name" value="DNA MISMATCH REPAIR PROTEIN MLH, PMS, MUTL"/>
    <property type="match status" value="1"/>
</dbReference>
<dbReference type="SMART" id="SM01340">
    <property type="entry name" value="DNA_mis_repair"/>
    <property type="match status" value="1"/>
</dbReference>
<dbReference type="InterPro" id="IPR020667">
    <property type="entry name" value="DNA_mismatch_repair_MutL"/>
</dbReference>
<name>A0ABZ1BKZ5_9FIRM</name>
<comment type="similarity">
    <text evidence="1 4">Belongs to the DNA mismatch repair MutL/HexB family.</text>
</comment>
<dbReference type="PROSITE" id="PS00058">
    <property type="entry name" value="DNA_MISMATCH_REPAIR_1"/>
    <property type="match status" value="1"/>
</dbReference>
<evidence type="ECO:0000313" key="8">
    <source>
        <dbReference type="Proteomes" id="UP001333102"/>
    </source>
</evidence>